<protein>
    <recommendedName>
        <fullName evidence="9">Vacuolar protein-sorting-associated protein 36</fullName>
    </recommendedName>
    <alternativeName>
        <fullName evidence="9">ESCRT-II complex subunit VPS36</fullName>
    </alternativeName>
</protein>
<keyword evidence="4 9" id="KW-0967">Endosome</keyword>
<evidence type="ECO:0000256" key="10">
    <source>
        <dbReference type="SAM" id="MobiDB-lite"/>
    </source>
</evidence>
<proteinExistence type="inferred from homology"/>
<dbReference type="Pfam" id="PF11605">
    <property type="entry name" value="Vps36_ESCRT-II"/>
    <property type="match status" value="1"/>
</dbReference>
<evidence type="ECO:0000256" key="9">
    <source>
        <dbReference type="RuleBase" id="RU367095"/>
    </source>
</evidence>
<dbReference type="AlphaFoldDB" id="A0A3D8QZP2"/>
<evidence type="ECO:0000256" key="6">
    <source>
        <dbReference type="ARBA" id="ARBA00022833"/>
    </source>
</evidence>
<gene>
    <name evidence="12" type="ORF">DSM5745_09024</name>
</gene>
<dbReference type="SUPFAM" id="SSF50729">
    <property type="entry name" value="PH domain-like"/>
    <property type="match status" value="2"/>
</dbReference>
<keyword evidence="8" id="KW-0175">Coiled coil</keyword>
<evidence type="ECO:0000313" key="12">
    <source>
        <dbReference type="EMBL" id="RDW67158.1"/>
    </source>
</evidence>
<evidence type="ECO:0000256" key="5">
    <source>
        <dbReference type="ARBA" id="ARBA00022771"/>
    </source>
</evidence>
<keyword evidence="3" id="KW-0479">Metal-binding</keyword>
<reference evidence="12 13" key="1">
    <citation type="journal article" date="2018" name="IMA Fungus">
        <title>IMA Genome-F 9: Draft genome sequence of Annulohypoxylon stygium, Aspergillus mulundensis, Berkeleyomyces basicola (syn. Thielaviopsis basicola), Ceratocystis smalleyi, two Cercospora beticola strains, Coleophoma cylindrospora, Fusarium fracticaudum, Phialophora cf. hyalina, and Morchella septimelata.</title>
        <authorList>
            <person name="Wingfield B.D."/>
            <person name="Bills G.F."/>
            <person name="Dong Y."/>
            <person name="Huang W."/>
            <person name="Nel W.J."/>
            <person name="Swalarsk-Parry B.S."/>
            <person name="Vaghefi N."/>
            <person name="Wilken P.M."/>
            <person name="An Z."/>
            <person name="de Beer Z.W."/>
            <person name="De Vos L."/>
            <person name="Chen L."/>
            <person name="Duong T.A."/>
            <person name="Gao Y."/>
            <person name="Hammerbacher A."/>
            <person name="Kikkert J.R."/>
            <person name="Li Y."/>
            <person name="Li H."/>
            <person name="Li K."/>
            <person name="Li Q."/>
            <person name="Liu X."/>
            <person name="Ma X."/>
            <person name="Naidoo K."/>
            <person name="Pethybridge S.J."/>
            <person name="Sun J."/>
            <person name="Steenkamp E.T."/>
            <person name="van der Nest M.A."/>
            <person name="van Wyk S."/>
            <person name="Wingfield M.J."/>
            <person name="Xiong C."/>
            <person name="Yue Q."/>
            <person name="Zhang X."/>
        </authorList>
    </citation>
    <scope>NUCLEOTIDE SEQUENCE [LARGE SCALE GENOMIC DNA]</scope>
    <source>
        <strain evidence="12 13">DSM 5745</strain>
    </source>
</reference>
<keyword evidence="5" id="KW-0863">Zinc-finger</keyword>
<keyword evidence="7 9" id="KW-0653">Protein transport</keyword>
<dbReference type="InterPro" id="IPR036388">
    <property type="entry name" value="WH-like_DNA-bd_sf"/>
</dbReference>
<dbReference type="InterPro" id="IPR001876">
    <property type="entry name" value="Znf_RanBP2"/>
</dbReference>
<dbReference type="InterPro" id="IPR031558">
    <property type="entry name" value="Vps36-NZF-N"/>
</dbReference>
<dbReference type="PROSITE" id="PS51495">
    <property type="entry name" value="GLUE"/>
    <property type="match status" value="1"/>
</dbReference>
<dbReference type="GO" id="GO:0043130">
    <property type="term" value="F:ubiquitin binding"/>
    <property type="evidence" value="ECO:0007669"/>
    <property type="project" value="UniProtKB-UniRule"/>
</dbReference>
<keyword evidence="9" id="KW-0963">Cytoplasm</keyword>
<name>A0A3D8QZP2_9EURO</name>
<dbReference type="Pfam" id="PF04157">
    <property type="entry name" value="EAP30"/>
    <property type="match status" value="1"/>
</dbReference>
<evidence type="ECO:0000256" key="2">
    <source>
        <dbReference type="ARBA" id="ARBA00022448"/>
    </source>
</evidence>
<dbReference type="GO" id="GO:0043328">
    <property type="term" value="P:protein transport to vacuole involved in ubiquitin-dependent protein catabolic process via the multivesicular body sorting pathway"/>
    <property type="evidence" value="ECO:0007669"/>
    <property type="project" value="UniProtKB-UniRule"/>
</dbReference>
<dbReference type="Gene3D" id="6.10.140.260">
    <property type="match status" value="1"/>
</dbReference>
<dbReference type="Gene3D" id="1.10.10.10">
    <property type="entry name" value="Winged helix-like DNA-binding domain superfamily/Winged helix DNA-binding domain"/>
    <property type="match status" value="2"/>
</dbReference>
<comment type="subcellular location">
    <subcellularLocation>
        <location evidence="9">Cytoplasm</location>
    </subcellularLocation>
    <subcellularLocation>
        <location evidence="9">Endosome</location>
    </subcellularLocation>
</comment>
<dbReference type="OrthoDB" id="271448at2759"/>
<dbReference type="Proteomes" id="UP000256690">
    <property type="component" value="Unassembled WGS sequence"/>
</dbReference>
<dbReference type="PANTHER" id="PTHR13128">
    <property type="entry name" value="VACUOLAR PROTEIN-SORTING-ASSOCIATED PROTEIN 36"/>
    <property type="match status" value="1"/>
</dbReference>
<keyword evidence="2 9" id="KW-0813">Transport</keyword>
<dbReference type="Gene3D" id="2.30.30.380">
    <property type="entry name" value="Zn-finger domain of Sec23/24"/>
    <property type="match status" value="1"/>
</dbReference>
<dbReference type="FunFam" id="1.10.10.10:FF:000165">
    <property type="entry name" value="Vacuolar protein sorting protein (Vps36)"/>
    <property type="match status" value="1"/>
</dbReference>
<evidence type="ECO:0000256" key="8">
    <source>
        <dbReference type="ARBA" id="ARBA00023054"/>
    </source>
</evidence>
<keyword evidence="13" id="KW-1185">Reference proteome</keyword>
<dbReference type="GeneID" id="38119394"/>
<feature type="domain" description="GLUE N-terminal" evidence="11">
    <location>
        <begin position="6"/>
        <end position="322"/>
    </location>
</feature>
<dbReference type="STRING" id="1810919.A0A3D8QZP2"/>
<dbReference type="GO" id="GO:0008270">
    <property type="term" value="F:zinc ion binding"/>
    <property type="evidence" value="ECO:0007669"/>
    <property type="project" value="UniProtKB-KW"/>
</dbReference>
<accession>A0A3D8QZP2</accession>
<dbReference type="SUPFAM" id="SSF90209">
    <property type="entry name" value="Ran binding protein zinc finger-like"/>
    <property type="match status" value="1"/>
</dbReference>
<feature type="compositionally biased region" description="Low complexity" evidence="10">
    <location>
        <begin position="102"/>
        <end position="117"/>
    </location>
</feature>
<evidence type="ECO:0000259" key="11">
    <source>
        <dbReference type="PROSITE" id="PS51495"/>
    </source>
</evidence>
<dbReference type="InterPro" id="IPR021648">
    <property type="entry name" value="GLUE_dom"/>
</dbReference>
<feature type="region of interest" description="Disordered" evidence="10">
    <location>
        <begin position="321"/>
        <end position="345"/>
    </location>
</feature>
<dbReference type="Gene3D" id="2.30.29.30">
    <property type="entry name" value="Pleckstrin-homology domain (PH domain)/Phosphotyrosine-binding domain (PTB)"/>
    <property type="match status" value="2"/>
</dbReference>
<dbReference type="InterPro" id="IPR036390">
    <property type="entry name" value="WH_DNA-bd_sf"/>
</dbReference>
<dbReference type="GO" id="GO:0000814">
    <property type="term" value="C:ESCRT II complex"/>
    <property type="evidence" value="ECO:0007669"/>
    <property type="project" value="UniProtKB-UniRule"/>
</dbReference>
<dbReference type="InterPro" id="IPR036443">
    <property type="entry name" value="Znf_RanBP2_sf"/>
</dbReference>
<organism evidence="12 13">
    <name type="scientific">Aspergillus mulundensis</name>
    <dbReference type="NCBI Taxonomy" id="1810919"/>
    <lineage>
        <taxon>Eukaryota</taxon>
        <taxon>Fungi</taxon>
        <taxon>Dikarya</taxon>
        <taxon>Ascomycota</taxon>
        <taxon>Pezizomycotina</taxon>
        <taxon>Eurotiomycetes</taxon>
        <taxon>Eurotiomycetidae</taxon>
        <taxon>Eurotiales</taxon>
        <taxon>Aspergillaceae</taxon>
        <taxon>Aspergillus</taxon>
        <taxon>Aspergillus subgen. Nidulantes</taxon>
    </lineage>
</organism>
<dbReference type="GO" id="GO:0031902">
    <property type="term" value="C:late endosome membrane"/>
    <property type="evidence" value="ECO:0007669"/>
    <property type="project" value="UniProtKB-UniRule"/>
</dbReference>
<evidence type="ECO:0000313" key="13">
    <source>
        <dbReference type="Proteomes" id="UP000256690"/>
    </source>
</evidence>
<feature type="compositionally biased region" description="Low complexity" evidence="10">
    <location>
        <begin position="326"/>
        <end position="339"/>
    </location>
</feature>
<dbReference type="EMBL" id="PVWQ01000012">
    <property type="protein sequence ID" value="RDW67158.1"/>
    <property type="molecule type" value="Genomic_DNA"/>
</dbReference>
<feature type="region of interest" description="Disordered" evidence="10">
    <location>
        <begin position="93"/>
        <end position="139"/>
    </location>
</feature>
<dbReference type="InterPro" id="IPR011993">
    <property type="entry name" value="PH-like_dom_sf"/>
</dbReference>
<evidence type="ECO:0000256" key="3">
    <source>
        <dbReference type="ARBA" id="ARBA00022723"/>
    </source>
</evidence>
<dbReference type="SMART" id="SM00547">
    <property type="entry name" value="ZnF_RBZ"/>
    <property type="match status" value="1"/>
</dbReference>
<dbReference type="PANTHER" id="PTHR13128:SF12">
    <property type="entry name" value="VACUOLAR PROTEIN-SORTING-ASSOCIATED PROTEIN 36"/>
    <property type="match status" value="1"/>
</dbReference>
<dbReference type="InterPro" id="IPR037855">
    <property type="entry name" value="Vps36"/>
</dbReference>
<comment type="similarity">
    <text evidence="1 9">Belongs to the VPS36 family.</text>
</comment>
<evidence type="ECO:0000256" key="1">
    <source>
        <dbReference type="ARBA" id="ARBA00009697"/>
    </source>
</evidence>
<comment type="caution">
    <text evidence="12">The sequence shown here is derived from an EMBL/GenBank/DDBJ whole genome shotgun (WGS) entry which is preliminary data.</text>
</comment>
<evidence type="ECO:0000256" key="4">
    <source>
        <dbReference type="ARBA" id="ARBA00022753"/>
    </source>
</evidence>
<keyword evidence="6" id="KW-0862">Zinc</keyword>
<dbReference type="SUPFAM" id="SSF46785">
    <property type="entry name" value="Winged helix' DNA-binding domain"/>
    <property type="match status" value="1"/>
</dbReference>
<dbReference type="InterPro" id="IPR040608">
    <property type="entry name" value="Snf8/Vps36"/>
</dbReference>
<evidence type="ECO:0000256" key="7">
    <source>
        <dbReference type="ARBA" id="ARBA00022927"/>
    </source>
</evidence>
<comment type="function">
    <text evidence="9">Component of the ESCRT-II complex (endosomal sorting complex required for transport II), which is required for multivesicular body (MVB) formation and sorting of endosomal cargo proteins into MVBs.</text>
</comment>
<dbReference type="RefSeq" id="XP_026600126.1">
    <property type="nucleotide sequence ID" value="XM_026751040.1"/>
</dbReference>
<comment type="subunit">
    <text evidence="9">Component of the endosomal sorting complex required for transport II (ESCRT-II).</text>
</comment>
<sequence>MFFKSLDLTTALRPLLLPDETLLFVQDAVGLYEGKYKIANYQNGHAYLTSHRVCYVAVDEPRKYSVGIDLKDIDRADHQAGFWKSSPKITIYPKPVKHADGPRSSAASPSRALPLRPQLTGGAQSPHLQTPTRSYTPPPPKPLNATWVCPICSFSNPVPSNFDPSTATNATPTPPCLACGIKPPFTTILKASITAATSRESPSASPAVSQIEQRPQFAVNGETNASNGGGSLMCPRCTFLNHPSLLDCEICGASLVNASSLRAAGQDRADSPAPIFAEGDIRNSAITDHIKLSFRSGGDKIFLERLKGALIQRKWLLYNAPPAPQQPSQSTPTSSPDPTGLSAPVITQARSPGVGIAGLEQRGLEARKNNELVIGNAFEDLEALMASAKQIVALAETLARESGLATGDSAAETSAVLSESAAALGMVTTKDMLGSSAGNLYLSELSRNLAEYLTDDRKGVLQKEGGIMSLIDLWAVFNRSRNGVELISPSDFQRAAELWEKLKLPVRLRRFKSGLLVVQRYDWSDEKTLRQLQDWMADLRQIPPSDPVPWDWRLFGRPVTAQEAAQRFGWSVGVAAEELEMAEDKGIFCREEGIEGLKFWSNFITFDPKPDEPSNLAVSLLEL</sequence>
<dbReference type="GO" id="GO:0032266">
    <property type="term" value="F:phosphatidylinositol-3-phosphate binding"/>
    <property type="evidence" value="ECO:0007669"/>
    <property type="project" value="UniProtKB-UniRule"/>
</dbReference>
<dbReference type="FunFam" id="1.10.10.10:FF:000527">
    <property type="entry name" value="Vacuolar protein sorting protein (Vps36), putative"/>
    <property type="match status" value="1"/>
</dbReference>
<dbReference type="Pfam" id="PF16988">
    <property type="entry name" value="Vps36-NZF-N"/>
    <property type="match status" value="1"/>
</dbReference>